<feature type="transmembrane region" description="Helical" evidence="6">
    <location>
        <begin position="49"/>
        <end position="70"/>
    </location>
</feature>
<dbReference type="GO" id="GO:0051536">
    <property type="term" value="F:iron-sulfur cluster binding"/>
    <property type="evidence" value="ECO:0007669"/>
    <property type="project" value="InterPro"/>
</dbReference>
<dbReference type="EMBL" id="QQOH01000001">
    <property type="protein sequence ID" value="RDE24925.1"/>
    <property type="molecule type" value="Genomic_DNA"/>
</dbReference>
<feature type="transmembrane region" description="Helical" evidence="6">
    <location>
        <begin position="163"/>
        <end position="182"/>
    </location>
</feature>
<dbReference type="Gene3D" id="3.10.20.30">
    <property type="match status" value="1"/>
</dbReference>
<protein>
    <submittedName>
        <fullName evidence="9">Adenylate/guanylate cyclase domain-containing protein</fullName>
    </submittedName>
</protein>
<dbReference type="PANTHER" id="PTHR43081:SF17">
    <property type="entry name" value="BLL5647 PROTEIN"/>
    <property type="match status" value="1"/>
</dbReference>
<dbReference type="Proteomes" id="UP000253769">
    <property type="component" value="Unassembled WGS sequence"/>
</dbReference>
<dbReference type="GO" id="GO:0035556">
    <property type="term" value="P:intracellular signal transduction"/>
    <property type="evidence" value="ECO:0007669"/>
    <property type="project" value="InterPro"/>
</dbReference>
<evidence type="ECO:0000313" key="10">
    <source>
        <dbReference type="Proteomes" id="UP000253769"/>
    </source>
</evidence>
<dbReference type="Gene3D" id="3.30.70.1230">
    <property type="entry name" value="Nucleotide cyclase"/>
    <property type="match status" value="1"/>
</dbReference>
<dbReference type="PROSITE" id="PS51085">
    <property type="entry name" value="2FE2S_FER_2"/>
    <property type="match status" value="1"/>
</dbReference>
<dbReference type="CDD" id="cd00207">
    <property type="entry name" value="fer2"/>
    <property type="match status" value="1"/>
</dbReference>
<dbReference type="Pfam" id="PF00111">
    <property type="entry name" value="Fer2"/>
    <property type="match status" value="1"/>
</dbReference>
<gene>
    <name evidence="9" type="ORF">DV711_04915</name>
</gene>
<dbReference type="RefSeq" id="WP_114694517.1">
    <property type="nucleotide sequence ID" value="NZ_QQOH01000001.1"/>
</dbReference>
<dbReference type="InterPro" id="IPR001054">
    <property type="entry name" value="A/G_cyclase"/>
</dbReference>
<feature type="transmembrane region" description="Helical" evidence="6">
    <location>
        <begin position="82"/>
        <end position="101"/>
    </location>
</feature>
<evidence type="ECO:0000256" key="2">
    <source>
        <dbReference type="ARBA" id="ARBA00022475"/>
    </source>
</evidence>
<comment type="caution">
    <text evidence="9">The sequence shown here is derived from an EMBL/GenBank/DDBJ whole genome shotgun (WGS) entry which is preliminary data.</text>
</comment>
<evidence type="ECO:0000256" key="6">
    <source>
        <dbReference type="SAM" id="Phobius"/>
    </source>
</evidence>
<dbReference type="CDD" id="cd07302">
    <property type="entry name" value="CHD"/>
    <property type="match status" value="1"/>
</dbReference>
<dbReference type="PROSITE" id="PS50125">
    <property type="entry name" value="GUANYLATE_CYCLASE_2"/>
    <property type="match status" value="1"/>
</dbReference>
<sequence length="577" mass="64008">MLQQTRLYTGLIIAAFVIPHLLNHSVGLISLTWMEAALEYFIGFWHHPVATLMLYGSVLTHFLLALWSLYHRTTLRMPFWQLSQLVLGLSIPPLILAHVIGARLSHELLGTTATYEATVQAIWNSEYGVLRQTSLVLVVWIHLMLGLHYWLRLKPDYRRWIAFWQLLATLVPLLALMGFYRVGLTLADQAVEPAAASGYETGIDDSTSPAAGGYDDYGGYEDGYPSGAVVSKSTKTEVDQTLDWVRNTMPLVFWGSLTLTLVLRGARLGWSARRARVRVRLPAQNQLRARQGQTLLEALREAGIEHSSVCGGRGRCTTCRVRIMEGLDQLPPADDTERQALEGVQADDDVRLACQLRLTSDLSVVPLIPYQQRFSYLRKPGGVEGIEQQVTVLFIDLRGSTALAEARLPYDVVFILNQFFAEMASALEETDGHYAQFNGDGLMALYGLDGDFEQGARQAIRGAQRMLHRLDGINQRLEKELQQPLRVGIGIHSGEAIVGTMGPPSAPIRSALGDTVNTAARLEGQTKHLGVPLLLSRHSAEVAGLALETLEQRQLPLRGRDQLLDVILVKEPAKLAW</sequence>
<evidence type="ECO:0000259" key="8">
    <source>
        <dbReference type="PROSITE" id="PS51085"/>
    </source>
</evidence>
<feature type="transmembrane region" description="Helical" evidence="6">
    <location>
        <begin position="7"/>
        <end position="29"/>
    </location>
</feature>
<dbReference type="SUPFAM" id="SSF55073">
    <property type="entry name" value="Nucleotide cyclase"/>
    <property type="match status" value="1"/>
</dbReference>
<feature type="domain" description="2Fe-2S ferredoxin-type" evidence="8">
    <location>
        <begin position="275"/>
        <end position="370"/>
    </location>
</feature>
<dbReference type="InterPro" id="IPR036010">
    <property type="entry name" value="2Fe-2S_ferredoxin-like_sf"/>
</dbReference>
<dbReference type="InterPro" id="IPR034804">
    <property type="entry name" value="SQR/QFR_C/D"/>
</dbReference>
<evidence type="ECO:0000313" key="9">
    <source>
        <dbReference type="EMBL" id="RDE24925.1"/>
    </source>
</evidence>
<keyword evidence="3 6" id="KW-0812">Transmembrane</keyword>
<dbReference type="Pfam" id="PF00211">
    <property type="entry name" value="Guanylate_cyc"/>
    <property type="match status" value="1"/>
</dbReference>
<dbReference type="PANTHER" id="PTHR43081">
    <property type="entry name" value="ADENYLATE CYCLASE, TERMINAL-DIFFERENTIATION SPECIFIC-RELATED"/>
    <property type="match status" value="1"/>
</dbReference>
<organism evidence="9 10">
    <name type="scientific">Motiliproteus coralliicola</name>
    <dbReference type="NCBI Taxonomy" id="2283196"/>
    <lineage>
        <taxon>Bacteria</taxon>
        <taxon>Pseudomonadati</taxon>
        <taxon>Pseudomonadota</taxon>
        <taxon>Gammaproteobacteria</taxon>
        <taxon>Oceanospirillales</taxon>
        <taxon>Oceanospirillaceae</taxon>
        <taxon>Motiliproteus</taxon>
    </lineage>
</organism>
<dbReference type="SUPFAM" id="SSF81343">
    <property type="entry name" value="Fumarate reductase respiratory complex transmembrane subunits"/>
    <property type="match status" value="1"/>
</dbReference>
<dbReference type="GO" id="GO:0004016">
    <property type="term" value="F:adenylate cyclase activity"/>
    <property type="evidence" value="ECO:0007669"/>
    <property type="project" value="UniProtKB-ARBA"/>
</dbReference>
<dbReference type="SUPFAM" id="SSF54292">
    <property type="entry name" value="2Fe-2S ferredoxin-like"/>
    <property type="match status" value="1"/>
</dbReference>
<keyword evidence="2" id="KW-1003">Cell membrane</keyword>
<dbReference type="InterPro" id="IPR050697">
    <property type="entry name" value="Adenylyl/Guanylyl_Cyclase_3/4"/>
</dbReference>
<dbReference type="SMART" id="SM00044">
    <property type="entry name" value="CYCc"/>
    <property type="match status" value="1"/>
</dbReference>
<keyword evidence="10" id="KW-1185">Reference proteome</keyword>
<dbReference type="GO" id="GO:0005886">
    <property type="term" value="C:plasma membrane"/>
    <property type="evidence" value="ECO:0007669"/>
    <property type="project" value="UniProtKB-SubCell"/>
</dbReference>
<evidence type="ECO:0000256" key="4">
    <source>
        <dbReference type="ARBA" id="ARBA00022989"/>
    </source>
</evidence>
<evidence type="ECO:0000256" key="1">
    <source>
        <dbReference type="ARBA" id="ARBA00004651"/>
    </source>
</evidence>
<accession>A0A369WZI1</accession>
<keyword evidence="4 6" id="KW-1133">Transmembrane helix</keyword>
<comment type="subcellular location">
    <subcellularLocation>
        <location evidence="1">Cell membrane</location>
        <topology evidence="1">Multi-pass membrane protein</topology>
    </subcellularLocation>
</comment>
<dbReference type="AlphaFoldDB" id="A0A369WZI1"/>
<keyword evidence="5 6" id="KW-0472">Membrane</keyword>
<dbReference type="GO" id="GO:0006171">
    <property type="term" value="P:cAMP biosynthetic process"/>
    <property type="evidence" value="ECO:0007669"/>
    <property type="project" value="TreeGrafter"/>
</dbReference>
<dbReference type="InterPro" id="IPR001041">
    <property type="entry name" value="2Fe-2S_ferredoxin-type"/>
</dbReference>
<dbReference type="InterPro" id="IPR012675">
    <property type="entry name" value="Beta-grasp_dom_sf"/>
</dbReference>
<reference evidence="9 10" key="1">
    <citation type="submission" date="2018-07" db="EMBL/GenBank/DDBJ databases">
        <title>Motiliproteus coralliicola sp. nov., a bacterium isolated from Coral.</title>
        <authorList>
            <person name="Wang G."/>
        </authorList>
    </citation>
    <scope>NUCLEOTIDE SEQUENCE [LARGE SCALE GENOMIC DNA]</scope>
    <source>
        <strain evidence="9 10">C34</strain>
    </source>
</reference>
<evidence type="ECO:0000256" key="3">
    <source>
        <dbReference type="ARBA" id="ARBA00022692"/>
    </source>
</evidence>
<feature type="domain" description="Guanylate cyclase" evidence="7">
    <location>
        <begin position="391"/>
        <end position="523"/>
    </location>
</feature>
<evidence type="ECO:0000256" key="5">
    <source>
        <dbReference type="ARBA" id="ARBA00023136"/>
    </source>
</evidence>
<dbReference type="OrthoDB" id="8582954at2"/>
<proteinExistence type="predicted"/>
<name>A0A369WZI1_9GAMM</name>
<dbReference type="InterPro" id="IPR029787">
    <property type="entry name" value="Nucleotide_cyclase"/>
</dbReference>
<evidence type="ECO:0000259" key="7">
    <source>
        <dbReference type="PROSITE" id="PS50125"/>
    </source>
</evidence>
<feature type="transmembrane region" description="Helical" evidence="6">
    <location>
        <begin position="133"/>
        <end position="151"/>
    </location>
</feature>